<dbReference type="KEGG" id="swf:E3E12_08485"/>
<reference evidence="2 3" key="1">
    <citation type="submission" date="2019-03" db="EMBL/GenBank/DDBJ databases">
        <title>The complete genome sequence of Swingsia_sp. F3b2 LMG30590(T).</title>
        <authorList>
            <person name="Chua K.-O."/>
            <person name="Chan K.-G."/>
            <person name="See-Too W.-S."/>
        </authorList>
    </citation>
    <scope>NUCLEOTIDE SEQUENCE [LARGE SCALE GENOMIC DNA]</scope>
    <source>
        <strain evidence="2 3">F3b2</strain>
    </source>
</reference>
<accession>A0A4Y6UCQ1</accession>
<feature type="compositionally biased region" description="Polar residues" evidence="1">
    <location>
        <begin position="409"/>
        <end position="426"/>
    </location>
</feature>
<dbReference type="RefSeq" id="WP_141443921.1">
    <property type="nucleotide sequence ID" value="NZ_CP038231.1"/>
</dbReference>
<sequence>MKTTKTPFPSTNATSAWAWFTSAARTHRKRAATLLALGALMLPGALPSAARAGDRTVCPTGCAFSSPLAAFRDALGDPALAQGVITIHIQDGTYPVNDQFYVDNPWGGNIHLVGNTDHPERVVLVFNNIAGTNFNGFFATDGGRIGLIDGMTINGSGAQSAHSASGTSWRLQSYGGGITARYGGKIVVGPHVSVNHFYYSLMADQGGIINAPSGHVTGTDAGDVNFFARHNGVLHCENCTADRAVDTTGGPVLGCNFMAEEGGSLTVNGSVGSNGRVGGLCILTASHAWGHDLHLLGGLPDDNGQPQGWGLWATENGYAETYGSHVEGYQKGVYVNDGAGLDLSNDVIANNVLAGVVADGGHVDGSHVTSTNNGGLGYQAFHQGRILVYDSRALSVGNKGGLAGAEQASDGNMQDDTYTASTVVVE</sequence>
<dbReference type="AlphaFoldDB" id="A0A4Y6UCQ1"/>
<gene>
    <name evidence="2" type="ORF">E3E12_08485</name>
</gene>
<keyword evidence="3" id="KW-1185">Reference proteome</keyword>
<evidence type="ECO:0000313" key="3">
    <source>
        <dbReference type="Proteomes" id="UP000318709"/>
    </source>
</evidence>
<evidence type="ECO:0008006" key="4">
    <source>
        <dbReference type="Google" id="ProtNLM"/>
    </source>
</evidence>
<protein>
    <recommendedName>
        <fullName evidence="4">Right-handed parallel beta-helix repeat-containing protein</fullName>
    </recommendedName>
</protein>
<evidence type="ECO:0000313" key="2">
    <source>
        <dbReference type="EMBL" id="QDH14217.1"/>
    </source>
</evidence>
<evidence type="ECO:0000256" key="1">
    <source>
        <dbReference type="SAM" id="MobiDB-lite"/>
    </source>
</evidence>
<dbReference type="EMBL" id="CP038231">
    <property type="protein sequence ID" value="QDH14217.1"/>
    <property type="molecule type" value="Genomic_DNA"/>
</dbReference>
<dbReference type="Proteomes" id="UP000318709">
    <property type="component" value="Chromosome"/>
</dbReference>
<dbReference type="InterPro" id="IPR011050">
    <property type="entry name" value="Pectin_lyase_fold/virulence"/>
</dbReference>
<name>A0A4Y6UCQ1_9PROT</name>
<proteinExistence type="predicted"/>
<organism evidence="2 3">
    <name type="scientific">Formicincola oecophyllae</name>
    <dbReference type="NCBI Taxonomy" id="2558361"/>
    <lineage>
        <taxon>Bacteria</taxon>
        <taxon>Pseudomonadati</taxon>
        <taxon>Pseudomonadota</taxon>
        <taxon>Alphaproteobacteria</taxon>
        <taxon>Acetobacterales</taxon>
        <taxon>Acetobacteraceae</taxon>
        <taxon>Formicincola</taxon>
    </lineage>
</organism>
<feature type="region of interest" description="Disordered" evidence="1">
    <location>
        <begin position="400"/>
        <end position="426"/>
    </location>
</feature>
<dbReference type="SUPFAM" id="SSF51126">
    <property type="entry name" value="Pectin lyase-like"/>
    <property type="match status" value="1"/>
</dbReference>
<dbReference type="OrthoDB" id="7280238at2"/>